<evidence type="ECO:0000256" key="2">
    <source>
        <dbReference type="ARBA" id="ARBA00022679"/>
    </source>
</evidence>
<organism evidence="5 6">
    <name type="scientific">Candidatus Saganbacteria bacterium</name>
    <dbReference type="NCBI Taxonomy" id="2575572"/>
    <lineage>
        <taxon>Bacteria</taxon>
        <taxon>Bacillati</taxon>
        <taxon>Saganbacteria</taxon>
    </lineage>
</organism>
<dbReference type="GO" id="GO:0032259">
    <property type="term" value="P:methylation"/>
    <property type="evidence" value="ECO:0007669"/>
    <property type="project" value="UniProtKB-KW"/>
</dbReference>
<keyword evidence="2 5" id="KW-0808">Transferase</keyword>
<accession>A0A833NZ72</accession>
<protein>
    <submittedName>
        <fullName evidence="5">Methyltransferase type 11</fullName>
    </submittedName>
</protein>
<dbReference type="PANTHER" id="PTHR43464:SF19">
    <property type="entry name" value="UBIQUINONE BIOSYNTHESIS O-METHYLTRANSFERASE, MITOCHONDRIAL"/>
    <property type="match status" value="1"/>
</dbReference>
<reference evidence="5 6" key="1">
    <citation type="submission" date="2019-12" db="EMBL/GenBank/DDBJ databases">
        <authorList>
            <person name="Wolfe R."/>
            <person name="Danczak R."/>
            <person name="Wilkins M."/>
        </authorList>
    </citation>
    <scope>NUCLEOTIDE SEQUENCE [LARGE SCALE GENOMIC DNA]</scope>
    <source>
        <strain evidence="5">X2_MaxBin.013</strain>
    </source>
</reference>
<comment type="caution">
    <text evidence="5">The sequence shown here is derived from an EMBL/GenBank/DDBJ whole genome shotgun (WGS) entry which is preliminary data.</text>
</comment>
<dbReference type="EMBL" id="WPAF01000001">
    <property type="protein sequence ID" value="KAF0135224.1"/>
    <property type="molecule type" value="Genomic_DNA"/>
</dbReference>
<dbReference type="Proteomes" id="UP000488506">
    <property type="component" value="Unassembled WGS sequence"/>
</dbReference>
<dbReference type="Pfam" id="PF13649">
    <property type="entry name" value="Methyltransf_25"/>
    <property type="match status" value="1"/>
</dbReference>
<dbReference type="SUPFAM" id="SSF53335">
    <property type="entry name" value="S-adenosyl-L-methionine-dependent methyltransferases"/>
    <property type="match status" value="1"/>
</dbReference>
<keyword evidence="1 5" id="KW-0489">Methyltransferase</keyword>
<keyword evidence="3" id="KW-0949">S-adenosyl-L-methionine</keyword>
<gene>
    <name evidence="5" type="ORF">FD145_50</name>
</gene>
<evidence type="ECO:0000259" key="4">
    <source>
        <dbReference type="Pfam" id="PF13649"/>
    </source>
</evidence>
<evidence type="ECO:0000313" key="5">
    <source>
        <dbReference type="EMBL" id="KAF0135224.1"/>
    </source>
</evidence>
<evidence type="ECO:0000256" key="1">
    <source>
        <dbReference type="ARBA" id="ARBA00022603"/>
    </source>
</evidence>
<dbReference type="InterPro" id="IPR029063">
    <property type="entry name" value="SAM-dependent_MTases_sf"/>
</dbReference>
<feature type="domain" description="Methyltransferase" evidence="4">
    <location>
        <begin position="55"/>
        <end position="149"/>
    </location>
</feature>
<name>A0A833NZ72_UNCSA</name>
<dbReference type="GO" id="GO:0008168">
    <property type="term" value="F:methyltransferase activity"/>
    <property type="evidence" value="ECO:0007669"/>
    <property type="project" value="UniProtKB-KW"/>
</dbReference>
<dbReference type="CDD" id="cd02440">
    <property type="entry name" value="AdoMet_MTases"/>
    <property type="match status" value="1"/>
</dbReference>
<sequence>METEKETSHKWNNVYSKHFNGMWYPDEEIVRFAARHINRRVGIELYEPKRKTNRILDAGCGIGRHVMFFAEQGFDVYGTDISEEAIEIGKAWAAKHSFKVNLKVDVAEKLNFDNGFFDLVVSTGVLDHIRFSDAKKAIKEISRVLAPKGCVFISLRSTDDSECGRGEKVDKNSFILQEGYEKGIIQHYFDLEELVDLFDGFKIFDVELSECRFPGSFGVDKAFLQTSSLNKKYIDLSKENSLDLKDSRWYVAAEKV</sequence>
<proteinExistence type="predicted"/>
<dbReference type="PANTHER" id="PTHR43464">
    <property type="entry name" value="METHYLTRANSFERASE"/>
    <property type="match status" value="1"/>
</dbReference>
<evidence type="ECO:0000256" key="3">
    <source>
        <dbReference type="ARBA" id="ARBA00022691"/>
    </source>
</evidence>
<dbReference type="InterPro" id="IPR041698">
    <property type="entry name" value="Methyltransf_25"/>
</dbReference>
<dbReference type="AlphaFoldDB" id="A0A833NZ72"/>
<evidence type="ECO:0000313" key="6">
    <source>
        <dbReference type="Proteomes" id="UP000488506"/>
    </source>
</evidence>
<dbReference type="Gene3D" id="3.40.50.150">
    <property type="entry name" value="Vaccinia Virus protein VP39"/>
    <property type="match status" value="1"/>
</dbReference>